<dbReference type="EMBL" id="MKQS01000012">
    <property type="protein sequence ID" value="OFE43493.1"/>
    <property type="molecule type" value="Genomic_DNA"/>
</dbReference>
<dbReference type="AlphaFoldDB" id="A0A1E8E2R7"/>
<organism evidence="1 2">
    <name type="scientific">Acinetobacter towneri</name>
    <dbReference type="NCBI Taxonomy" id="202956"/>
    <lineage>
        <taxon>Bacteria</taxon>
        <taxon>Pseudomonadati</taxon>
        <taxon>Pseudomonadota</taxon>
        <taxon>Gammaproteobacteria</taxon>
        <taxon>Moraxellales</taxon>
        <taxon>Moraxellaceae</taxon>
        <taxon>Acinetobacter</taxon>
    </lineage>
</organism>
<reference evidence="1 2" key="1">
    <citation type="submission" date="2016-10" db="EMBL/GenBank/DDBJ databases">
        <title>Genome of airborne Acinetobacter sp. 5-2Ac02 in the hospital environment: Species near to Acinetobacter towneri.</title>
        <authorList>
            <person name="Barbosa B."/>
            <person name="Fernandez-Garcia L."/>
            <person name="Gato E."/>
            <person name="Leao R."/>
            <person name="Albano R."/>
            <person name="Fernandez B."/>
            <person name="Fernandez-Cuenca F."/>
            <person name="Marques E."/>
            <person name="Tomas M."/>
        </authorList>
    </citation>
    <scope>NUCLEOTIDE SEQUENCE [LARGE SCALE GENOMIC DNA]</scope>
    <source>
        <strain evidence="1 2">5-2Ac02</strain>
    </source>
</reference>
<gene>
    <name evidence="1" type="ORF">BJN41_07465</name>
</gene>
<dbReference type="PROSITE" id="PS51257">
    <property type="entry name" value="PROKAR_LIPOPROTEIN"/>
    <property type="match status" value="1"/>
</dbReference>
<evidence type="ECO:0000313" key="1">
    <source>
        <dbReference type="EMBL" id="OFE43493.1"/>
    </source>
</evidence>
<evidence type="ECO:0000313" key="2">
    <source>
        <dbReference type="Proteomes" id="UP000186931"/>
    </source>
</evidence>
<accession>A0A1E8E2R7</accession>
<dbReference type="eggNOG" id="ENOG503296X">
    <property type="taxonomic scope" value="Bacteria"/>
</dbReference>
<dbReference type="Proteomes" id="UP000186931">
    <property type="component" value="Unassembled WGS sequence"/>
</dbReference>
<comment type="caution">
    <text evidence="1">The sequence shown here is derived from an EMBL/GenBank/DDBJ whole genome shotgun (WGS) entry which is preliminary data.</text>
</comment>
<name>A0A1E8E2R7_9GAMM</name>
<protein>
    <submittedName>
        <fullName evidence="1">Uncharacterized protein</fullName>
    </submittedName>
</protein>
<proteinExistence type="predicted"/>
<sequence length="190" mass="21494">MSAKSNICAVFIWSAVALLGCDDSQLEQAAGQKYTEQAETKRLTEVAGQATAPMQTVAPEHHIPENHLSYVGRYTTQISCEDKFVMCERGTVDYILTLLPDGTAHRIFVNAGQISYDNKKQYGKDLWFYDEDAHQIVVARASGVNFYYNVDQDHNLIMDKHKIAIATENNREYFKSNPLPSQNYHLIRAS</sequence>